<sequence length="51" mass="5629">MTIVGIRVLDGLGETFHQAYGEASEVLSFCLHDILARTTKLEDPVQTVPKK</sequence>
<dbReference type="EMBL" id="CP096255">
    <property type="protein sequence ID" value="UPT88718.1"/>
    <property type="molecule type" value="Genomic_DNA"/>
</dbReference>
<reference evidence="1" key="1">
    <citation type="journal article" date="2017" name="Syst. Appl. Microbiol.">
        <title>Soybeans inoculated with root zone soils of Canadian native legumes harbour diverse and novel Bradyrhizobium spp. that possess agricultural potential.</title>
        <authorList>
            <person name="Bromfield E.S.P."/>
            <person name="Cloutier S."/>
            <person name="Tambong J.T."/>
            <person name="Tran Thi T.V."/>
        </authorList>
    </citation>
    <scope>NUCLEOTIDE SEQUENCE</scope>
    <source>
        <strain evidence="1">1S5</strain>
    </source>
</reference>
<protein>
    <submittedName>
        <fullName evidence="1">Uncharacterized protein</fullName>
    </submittedName>
</protein>
<dbReference type="AlphaFoldDB" id="A0A8T5VML8"/>
<dbReference type="RefSeq" id="WP_166104144.1">
    <property type="nucleotide sequence ID" value="NZ_CP096255.1"/>
</dbReference>
<accession>A0A8T5VML8</accession>
<evidence type="ECO:0000313" key="2">
    <source>
        <dbReference type="Proteomes" id="UP000551709"/>
    </source>
</evidence>
<name>A0A8T5VML8_9BRAD</name>
<organism evidence="1 2">
    <name type="scientific">Bradyrhizobium barranii subsp. apii</name>
    <dbReference type="NCBI Taxonomy" id="2819348"/>
    <lineage>
        <taxon>Bacteria</taxon>
        <taxon>Pseudomonadati</taxon>
        <taxon>Pseudomonadota</taxon>
        <taxon>Alphaproteobacteria</taxon>
        <taxon>Hyphomicrobiales</taxon>
        <taxon>Nitrobacteraceae</taxon>
        <taxon>Bradyrhizobium</taxon>
        <taxon>Bradyrhizobium barranii</taxon>
    </lineage>
</organism>
<gene>
    <name evidence="1" type="ORF">HAP41_0000006470</name>
</gene>
<dbReference type="Proteomes" id="UP000551709">
    <property type="component" value="Chromosome"/>
</dbReference>
<reference evidence="1" key="2">
    <citation type="submission" date="2022-04" db="EMBL/GenBank/DDBJ databases">
        <authorList>
            <person name="Bromfield E.S.P."/>
            <person name="Cloutier S."/>
        </authorList>
    </citation>
    <scope>NUCLEOTIDE SEQUENCE</scope>
    <source>
        <strain evidence="1">1S5</strain>
    </source>
</reference>
<evidence type="ECO:0000313" key="1">
    <source>
        <dbReference type="EMBL" id="UPT88718.1"/>
    </source>
</evidence>
<proteinExistence type="predicted"/>